<comment type="subunit">
    <text evidence="6">Homotetramer.</text>
</comment>
<dbReference type="InterPro" id="IPR010023">
    <property type="entry name" value="KdsC_fam"/>
</dbReference>
<dbReference type="OrthoDB" id="9814210at2"/>
<dbReference type="SFLD" id="SFLDS00003">
    <property type="entry name" value="Haloacid_Dehalogenase"/>
    <property type="match status" value="1"/>
</dbReference>
<dbReference type="SUPFAM" id="SSF53448">
    <property type="entry name" value="Nucleotide-diphospho-sugar transferases"/>
    <property type="match status" value="1"/>
</dbReference>
<dbReference type="UniPathway" id="UPA00628"/>
<dbReference type="InterPro" id="IPR029044">
    <property type="entry name" value="Nucleotide-diphossugar_trans"/>
</dbReference>
<dbReference type="InterPro" id="IPR003329">
    <property type="entry name" value="Cytidylyl_trans"/>
</dbReference>
<dbReference type="PANTHER" id="PTHR21485">
    <property type="entry name" value="HAD SUPERFAMILY MEMBERS CMAS AND KDSC"/>
    <property type="match status" value="1"/>
</dbReference>
<evidence type="ECO:0000256" key="9">
    <source>
        <dbReference type="ARBA" id="ARBA00022801"/>
    </source>
</evidence>
<evidence type="ECO:0000256" key="5">
    <source>
        <dbReference type="ARBA" id="ARBA00010726"/>
    </source>
</evidence>
<organism evidence="11 12">
    <name type="scientific">Actinomadura rudentiformis</name>
    <dbReference type="NCBI Taxonomy" id="359158"/>
    <lineage>
        <taxon>Bacteria</taxon>
        <taxon>Bacillati</taxon>
        <taxon>Actinomycetota</taxon>
        <taxon>Actinomycetes</taxon>
        <taxon>Streptosporangiales</taxon>
        <taxon>Thermomonosporaceae</taxon>
        <taxon>Actinomadura</taxon>
    </lineage>
</organism>
<comment type="caution">
    <text evidence="11">The sequence shown here is derived from an EMBL/GenBank/DDBJ whole genome shotgun (WGS) entry which is preliminary data.</text>
</comment>
<evidence type="ECO:0000256" key="10">
    <source>
        <dbReference type="ARBA" id="ARBA00022842"/>
    </source>
</evidence>
<accession>A0A6H9Z631</accession>
<dbReference type="GO" id="GO:0046872">
    <property type="term" value="F:metal ion binding"/>
    <property type="evidence" value="ECO:0007669"/>
    <property type="project" value="UniProtKB-KW"/>
</dbReference>
<dbReference type="GO" id="GO:0006054">
    <property type="term" value="P:N-acetylneuraminate metabolic process"/>
    <property type="evidence" value="ECO:0007669"/>
    <property type="project" value="UniProtKB-UniPathway"/>
</dbReference>
<keyword evidence="8" id="KW-0479">Metal-binding</keyword>
<comment type="cofactor">
    <cofactor evidence="2">
        <name>Mg(2+)</name>
        <dbReference type="ChEBI" id="CHEBI:18420"/>
    </cofactor>
</comment>
<dbReference type="CDD" id="cd02513">
    <property type="entry name" value="CMP-NeuAc_Synthase"/>
    <property type="match status" value="1"/>
</dbReference>
<evidence type="ECO:0000256" key="3">
    <source>
        <dbReference type="ARBA" id="ARBA00005141"/>
    </source>
</evidence>
<reference evidence="11 12" key="1">
    <citation type="submission" date="2019-09" db="EMBL/GenBank/DDBJ databases">
        <title>Actinomadura physcomitrii sp. nov., a novel actinomycete isolated from moss [Physcomitrium sphaericum (Ludw) Fuernr].</title>
        <authorList>
            <person name="Zhuang X."/>
            <person name="Liu C."/>
        </authorList>
    </citation>
    <scope>NUCLEOTIDE SEQUENCE [LARGE SCALE GENOMIC DNA]</scope>
    <source>
        <strain evidence="11 12">HMC1</strain>
    </source>
</reference>
<name>A0A6H9Z631_9ACTN</name>
<evidence type="ECO:0000256" key="4">
    <source>
        <dbReference type="ARBA" id="ARBA00005893"/>
    </source>
</evidence>
<gene>
    <name evidence="11" type="ORF">F8566_04845</name>
</gene>
<dbReference type="RefSeq" id="WP_151558421.1">
    <property type="nucleotide sequence ID" value="NZ_WBMT01000002.1"/>
</dbReference>
<evidence type="ECO:0000313" key="11">
    <source>
        <dbReference type="EMBL" id="KAB2351559.1"/>
    </source>
</evidence>
<dbReference type="GO" id="GO:0008781">
    <property type="term" value="F:N-acylneuraminate cytidylyltransferase activity"/>
    <property type="evidence" value="ECO:0007669"/>
    <property type="project" value="UniProtKB-EC"/>
</dbReference>
<keyword evidence="12" id="KW-1185">Reference proteome</keyword>
<dbReference type="PANTHER" id="PTHR21485:SF3">
    <property type="entry name" value="N-ACYLNEURAMINATE CYTIDYLYLTRANSFERASE"/>
    <property type="match status" value="1"/>
</dbReference>
<dbReference type="GO" id="GO:0016788">
    <property type="term" value="F:hydrolase activity, acting on ester bonds"/>
    <property type="evidence" value="ECO:0007669"/>
    <property type="project" value="InterPro"/>
</dbReference>
<evidence type="ECO:0000256" key="1">
    <source>
        <dbReference type="ARBA" id="ARBA00001862"/>
    </source>
</evidence>
<dbReference type="Proteomes" id="UP000468735">
    <property type="component" value="Unassembled WGS sequence"/>
</dbReference>
<keyword evidence="9" id="KW-0378">Hydrolase</keyword>
<keyword evidence="11" id="KW-0808">Transferase</keyword>
<evidence type="ECO:0000313" key="12">
    <source>
        <dbReference type="Proteomes" id="UP000468735"/>
    </source>
</evidence>
<dbReference type="Pfam" id="PF08282">
    <property type="entry name" value="Hydrolase_3"/>
    <property type="match status" value="1"/>
</dbReference>
<dbReference type="Gene3D" id="3.40.50.1000">
    <property type="entry name" value="HAD superfamily/HAD-like"/>
    <property type="match status" value="1"/>
</dbReference>
<dbReference type="InterPro" id="IPR036412">
    <property type="entry name" value="HAD-like_sf"/>
</dbReference>
<dbReference type="InterPro" id="IPR023214">
    <property type="entry name" value="HAD_sf"/>
</dbReference>
<sequence length="394" mass="41980">MRVVCIIPARGGSKGVPRKNLARIGGRSLVTRAVQSALAAPRIDAVVVSTDDAKIAAEARGAGARVVDRPGDISGDTASSESALLHALDQIEESPEVTVMVQCTSPFIDPADLDAAVGRVLDGVADSVFAAMESHEFQWREVDDRGVTAVGHDATQRPRRQDRPVHYRETGAFYVMRTAELRVLKHRFFGHIAAQPVPPEHAIEVDTATDLALARAIAPIAEPPESLVVDAVVTDFDGVHTDDRAWVDQDGTESVAVSRSDGMGVSLLRRAGVPLLILSTEVNPVVAARARKLKVPVLHGLEDKAAALRKWMADEGYDPARVAYVGNDVNDLGCLALVGWPIAVPGSHPEVLAAARITLTRPGGAGAVRELCDRILRARGTSARTEQQSKDGDI</sequence>
<comment type="similarity">
    <text evidence="4">Belongs to the KdsC family.</text>
</comment>
<comment type="pathway">
    <text evidence="3">Amino-sugar metabolism; N-acetylneuraminate metabolism.</text>
</comment>
<dbReference type="InterPro" id="IPR050793">
    <property type="entry name" value="CMP-NeuNAc_synthase"/>
</dbReference>
<protein>
    <recommendedName>
        <fullName evidence="7">N-acylneuraminate cytidylyltransferase</fullName>
        <ecNumber evidence="7">2.7.7.43</ecNumber>
    </recommendedName>
</protein>
<dbReference type="SUPFAM" id="SSF56784">
    <property type="entry name" value="HAD-like"/>
    <property type="match status" value="1"/>
</dbReference>
<comment type="similarity">
    <text evidence="5">Belongs to the CMP-NeuNAc synthase family.</text>
</comment>
<keyword evidence="11" id="KW-0548">Nucleotidyltransferase</keyword>
<dbReference type="SFLD" id="SFLDG01136">
    <property type="entry name" value="C1.6:_Phosphoserine_Phosphatas"/>
    <property type="match status" value="1"/>
</dbReference>
<comment type="catalytic activity">
    <reaction evidence="1">
        <text>an N-acylneuraminate + CTP = a CMP-N-acyl-beta-neuraminate + diphosphate</text>
        <dbReference type="Rhea" id="RHEA:11344"/>
        <dbReference type="ChEBI" id="CHEBI:33019"/>
        <dbReference type="ChEBI" id="CHEBI:37563"/>
        <dbReference type="ChEBI" id="CHEBI:60073"/>
        <dbReference type="ChEBI" id="CHEBI:68671"/>
        <dbReference type="EC" id="2.7.7.43"/>
    </reaction>
</comment>
<dbReference type="AlphaFoldDB" id="A0A6H9Z631"/>
<keyword evidence="10" id="KW-0460">Magnesium</keyword>
<evidence type="ECO:0000256" key="7">
    <source>
        <dbReference type="ARBA" id="ARBA00012491"/>
    </source>
</evidence>
<dbReference type="Pfam" id="PF02348">
    <property type="entry name" value="CTP_transf_3"/>
    <property type="match status" value="1"/>
</dbReference>
<dbReference type="EMBL" id="WBMT01000002">
    <property type="protein sequence ID" value="KAB2351559.1"/>
    <property type="molecule type" value="Genomic_DNA"/>
</dbReference>
<evidence type="ECO:0000256" key="8">
    <source>
        <dbReference type="ARBA" id="ARBA00022723"/>
    </source>
</evidence>
<evidence type="ECO:0000256" key="2">
    <source>
        <dbReference type="ARBA" id="ARBA00001946"/>
    </source>
</evidence>
<evidence type="ECO:0000256" key="6">
    <source>
        <dbReference type="ARBA" id="ARBA00011881"/>
    </source>
</evidence>
<dbReference type="Gene3D" id="3.90.550.10">
    <property type="entry name" value="Spore Coat Polysaccharide Biosynthesis Protein SpsA, Chain A"/>
    <property type="match status" value="1"/>
</dbReference>
<proteinExistence type="inferred from homology"/>
<dbReference type="SFLD" id="SFLDG01138">
    <property type="entry name" value="C1.6.2:_Deoxy-d-mannose-octulo"/>
    <property type="match status" value="1"/>
</dbReference>
<dbReference type="EC" id="2.7.7.43" evidence="7"/>